<evidence type="ECO:0000313" key="1">
    <source>
        <dbReference type="EMBL" id="MCB5494876.1"/>
    </source>
</evidence>
<dbReference type="RefSeq" id="WP_173879392.1">
    <property type="nucleotide sequence ID" value="NZ_JAAIMT010000020.1"/>
</dbReference>
<proteinExistence type="predicted"/>
<name>A0AAJ1AZ23_MEDGN</name>
<organism evidence="1 2">
    <name type="scientific">Mediterraneibacter gnavus</name>
    <name type="common">Ruminococcus gnavus</name>
    <dbReference type="NCBI Taxonomy" id="33038"/>
    <lineage>
        <taxon>Bacteria</taxon>
        <taxon>Bacillati</taxon>
        <taxon>Bacillota</taxon>
        <taxon>Clostridia</taxon>
        <taxon>Lachnospirales</taxon>
        <taxon>Lachnospiraceae</taxon>
        <taxon>Mediterraneibacter</taxon>
    </lineage>
</organism>
<dbReference type="InterPro" id="IPR010866">
    <property type="entry name" value="A-2_8-polyST"/>
</dbReference>
<comment type="caution">
    <text evidence="1">The sequence shown here is derived from an EMBL/GenBank/DDBJ whole genome shotgun (WGS) entry which is preliminary data.</text>
</comment>
<evidence type="ECO:0000313" key="2">
    <source>
        <dbReference type="Proteomes" id="UP001297422"/>
    </source>
</evidence>
<dbReference type="AlphaFoldDB" id="A0AAJ1AZ23"/>
<accession>A0AAJ1AZ23</accession>
<dbReference type="EMBL" id="JAJBNC010000025">
    <property type="protein sequence ID" value="MCB5494876.1"/>
    <property type="molecule type" value="Genomic_DNA"/>
</dbReference>
<protein>
    <submittedName>
        <fullName evidence="1">Alpha-2,8-polysialyltransferase family protein</fullName>
    </submittedName>
</protein>
<reference evidence="1" key="1">
    <citation type="submission" date="2021-10" db="EMBL/GenBank/DDBJ databases">
        <title>Collection of gut derived symbiotic bacterial strains cultured from healthy donors.</title>
        <authorList>
            <person name="Lin H."/>
            <person name="Littmann E."/>
            <person name="Claire K."/>
            <person name="Pamer E."/>
        </authorList>
    </citation>
    <scope>NUCLEOTIDE SEQUENCE</scope>
    <source>
        <strain evidence="1">MSK.23.4</strain>
    </source>
</reference>
<dbReference type="Pfam" id="PF07388">
    <property type="entry name" value="A-2_8-polyST"/>
    <property type="match status" value="1"/>
</dbReference>
<gene>
    <name evidence="1" type="ORF">LIQ10_14250</name>
</gene>
<sequence length="371" mass="44007">MKVKRLYVCNNPYQVIVAILIAKQLHKKGDLREIILTDNFSAAENVFKRLKEDYFFDKVYFAHVNRILFPKTLINKGKKIAGIFNENAFIKMITDDKDFEKKQYDEIFYNNDDLFFYNLVSYCLKKNQKVKIFRFEEGYSSYIRPFCSLRAQYLFDKKHRNNPFKKLLCGMYYFYPDQILFQHSFHVENIERNLDLEVKKVIKNAFSITNNLEKNLDKKYIIFEESFFQDYGYNADVEFYRDIVKKIGSEKIMMKLHPRSRVNRFKDLGIEFLENSGVPWEAILLLNNFKDVRFITLASGSVINSRLMLGNSAESFLLYKCVTPAVPTLDNEFDKFVTNFKQTCGDNLYIPQSVEELYSIIEKYVEESRGL</sequence>
<dbReference type="Proteomes" id="UP001297422">
    <property type="component" value="Unassembled WGS sequence"/>
</dbReference>